<dbReference type="SUPFAM" id="SSF52129">
    <property type="entry name" value="Caspase-like"/>
    <property type="match status" value="1"/>
</dbReference>
<sequence length="564" mass="60611">MPLPDPAASRAVVIGVDGYRTMSPLPTVAAGTRRIAELLTEPGLLGLPEEHCVVLANPEQPAEVIEAVRAAAQQARDTFLLYFAGHGLPSRDGDLCLMLPHADHDRLFHAVRYDDLRHELLTECNAHSQVVILDCCFSGTAIERYMGGPDDFADRAAVDRTYVMTACAPGRKAFAPRKEPYPAFTAELVQTLEQGVPGGPDLLDMDAVFRNVRQTLLAKGRPEPQARATGVGHDIALVRNRAVGAYPLPVRRVRRARFQSSRPTAVVTSVAVAAYLLLTGLPNLPESRSALADHRTADLCSLTRPADFGRFGETEQDAAYGNFDRCDVLVHRADGGVVDVMVDLDGERPEVTATRSSHGVGILPQPAESDRCTRLLVPPHDEVTVIVSAKLAEDGPAPLCEIADVAVERAVTVLGKGTLDRRPDFPPDSLAQQDACALLDAAALDVVPGIDATDPDAGYGNWSCDWTSTTSDLHVDLSFDRGQPPSAEDGTFTQLAGRRALIRPGAEGEDTCLVKVVQRTYVGDRGRTQVETLNLLLTGGRSQDWLRRTALALAGEAAAQVPRA</sequence>
<feature type="domain" description="Peptidase C14 caspase" evidence="1">
    <location>
        <begin position="10"/>
        <end position="217"/>
    </location>
</feature>
<dbReference type="Proteomes" id="UP000008043">
    <property type="component" value="Chromosome"/>
</dbReference>
<dbReference type="Pfam" id="PF00656">
    <property type="entry name" value="Peptidase_C14"/>
    <property type="match status" value="1"/>
</dbReference>
<evidence type="ECO:0000313" key="3">
    <source>
        <dbReference type="Proteomes" id="UP000008043"/>
    </source>
</evidence>
<keyword evidence="3" id="KW-1185">Reference proteome</keyword>
<dbReference type="PATRIC" id="fig|1214101.3.peg.8359"/>
<evidence type="ECO:0000259" key="1">
    <source>
        <dbReference type="Pfam" id="PF00656"/>
    </source>
</evidence>
<dbReference type="HOGENOM" id="CLU_483050_0_0_11"/>
<dbReference type="NCBIfam" id="NF047832">
    <property type="entry name" value="caspase_w_EACC1"/>
    <property type="match status" value="1"/>
</dbReference>
<dbReference type="RefSeq" id="WP_015662966.1">
    <property type="nucleotide sequence ID" value="NC_020504.1"/>
</dbReference>
<dbReference type="STRING" id="1214101.BN159_8262"/>
<dbReference type="eggNOG" id="COG0515">
    <property type="taxonomic scope" value="Bacteria"/>
</dbReference>
<dbReference type="GO" id="GO:0006508">
    <property type="term" value="P:proteolysis"/>
    <property type="evidence" value="ECO:0007669"/>
    <property type="project" value="InterPro"/>
</dbReference>
<evidence type="ECO:0000313" key="2">
    <source>
        <dbReference type="EMBL" id="CCK32640.1"/>
    </source>
</evidence>
<gene>
    <name evidence="2" type="ORF">BN159_8262</name>
</gene>
<protein>
    <recommendedName>
        <fullName evidence="1">Peptidase C14 caspase domain-containing protein</fullName>
    </recommendedName>
</protein>
<dbReference type="eggNOG" id="COG4249">
    <property type="taxonomic scope" value="Bacteria"/>
</dbReference>
<dbReference type="AlphaFoldDB" id="K4RG44"/>
<dbReference type="OrthoDB" id="9762169at2"/>
<dbReference type="InterPro" id="IPR029030">
    <property type="entry name" value="Caspase-like_dom_sf"/>
</dbReference>
<dbReference type="Gene3D" id="3.40.50.1460">
    <property type="match status" value="1"/>
</dbReference>
<name>K4RG44_STRDJ</name>
<accession>K4RG44</accession>
<dbReference type="KEGG" id="sdv:BN159_8262"/>
<organism evidence="2 3">
    <name type="scientific">Streptomyces davaonensis (strain DSM 101723 / JCM 4913 / KCC S-0913 / 768)</name>
    <dbReference type="NCBI Taxonomy" id="1214101"/>
    <lineage>
        <taxon>Bacteria</taxon>
        <taxon>Bacillati</taxon>
        <taxon>Actinomycetota</taxon>
        <taxon>Actinomycetes</taxon>
        <taxon>Kitasatosporales</taxon>
        <taxon>Streptomycetaceae</taxon>
        <taxon>Streptomyces</taxon>
    </lineage>
</organism>
<proteinExistence type="predicted"/>
<dbReference type="EMBL" id="HE971709">
    <property type="protein sequence ID" value="CCK32640.1"/>
    <property type="molecule type" value="Genomic_DNA"/>
</dbReference>
<dbReference type="GO" id="GO:0004197">
    <property type="term" value="F:cysteine-type endopeptidase activity"/>
    <property type="evidence" value="ECO:0007669"/>
    <property type="project" value="InterPro"/>
</dbReference>
<dbReference type="InterPro" id="IPR011600">
    <property type="entry name" value="Pept_C14_caspase"/>
</dbReference>
<reference evidence="2 3" key="1">
    <citation type="journal article" date="2012" name="J. Bacteriol.">
        <title>Genome sequence of the bacterium Streptomyces davawensis JCM 4913 and heterologous production of the unique antibiotic roseoflavin.</title>
        <authorList>
            <person name="Jankowitsch F."/>
            <person name="Schwarz J."/>
            <person name="Ruckert C."/>
            <person name="Gust B."/>
            <person name="Szczepanowski R."/>
            <person name="Blom J."/>
            <person name="Pelzer S."/>
            <person name="Kalinowski J."/>
            <person name="Mack M."/>
        </authorList>
    </citation>
    <scope>NUCLEOTIDE SEQUENCE [LARGE SCALE GENOMIC DNA]</scope>
    <source>
        <strain evidence="3">DSM 101723 / JCM 4913 / KCC S-0913 / 768</strain>
    </source>
</reference>